<dbReference type="Proteomes" id="UP000319613">
    <property type="component" value="Unassembled WGS sequence"/>
</dbReference>
<evidence type="ECO:0000313" key="2">
    <source>
        <dbReference type="Proteomes" id="UP000319613"/>
    </source>
</evidence>
<proteinExistence type="predicted"/>
<dbReference type="AlphaFoldDB" id="A0A554JC89"/>
<dbReference type="EMBL" id="VMFF01000022">
    <property type="protein sequence ID" value="TSC65911.1"/>
    <property type="molecule type" value="Genomic_DNA"/>
</dbReference>
<reference evidence="1 2" key="1">
    <citation type="submission" date="2017-07" db="EMBL/GenBank/DDBJ databases">
        <title>Mechanisms for carbon and nitrogen cycling indicate functional differentiation within the Candidate Phyla Radiation.</title>
        <authorList>
            <person name="Danczak R.E."/>
            <person name="Johnston M.D."/>
            <person name="Kenah C."/>
            <person name="Slattery M."/>
            <person name="Wrighton K.C."/>
            <person name="Wilkins M.J."/>
        </authorList>
    </citation>
    <scope>NUCLEOTIDE SEQUENCE [LARGE SCALE GENOMIC DNA]</scope>
    <source>
        <strain evidence="1">Gr01-1014_77</strain>
    </source>
</reference>
<comment type="caution">
    <text evidence="1">The sequence shown here is derived from an EMBL/GenBank/DDBJ whole genome shotgun (WGS) entry which is preliminary data.</text>
</comment>
<organism evidence="1 2">
    <name type="scientific">Candidatus Doudnabacteria bacterium Gr01-1014_77</name>
    <dbReference type="NCBI Taxonomy" id="2017133"/>
    <lineage>
        <taxon>Bacteria</taxon>
        <taxon>Candidatus Doudnaibacteriota</taxon>
    </lineage>
</organism>
<evidence type="ECO:0000313" key="1">
    <source>
        <dbReference type="EMBL" id="TSC65911.1"/>
    </source>
</evidence>
<sequence length="109" mass="12333">MPVIRIEFDNQKVSEKDISLLAEATREIVLNSSEIDVQDVVVYANNSQIKVSVHPIEIFIQISAHKVKDINALVNEIKSKLSEWKKMNNFSSPITLSISPENWIIETGI</sequence>
<protein>
    <submittedName>
        <fullName evidence="1">Uncharacterized protein</fullName>
    </submittedName>
</protein>
<accession>A0A554JC89</accession>
<gene>
    <name evidence="1" type="ORF">G01um101477_294</name>
</gene>
<name>A0A554JC89_9BACT</name>